<gene>
    <name evidence="1" type="ORF">GCM10022276_14090</name>
</gene>
<name>A0ABP7L7C9_9SPHN</name>
<keyword evidence="2" id="KW-1185">Reference proteome</keyword>
<organism evidence="1 2">
    <name type="scientific">Sphingomonas limnosediminicola</name>
    <dbReference type="NCBI Taxonomy" id="940133"/>
    <lineage>
        <taxon>Bacteria</taxon>
        <taxon>Pseudomonadati</taxon>
        <taxon>Pseudomonadota</taxon>
        <taxon>Alphaproteobacteria</taxon>
        <taxon>Sphingomonadales</taxon>
        <taxon>Sphingomonadaceae</taxon>
        <taxon>Sphingomonas</taxon>
    </lineage>
</organism>
<sequence>MIAPIQTDLADLLCGKRRFPEAMALLDQAAPIIRKRYPDQAWRSAWVVNRRGACLARQGDATGRVLVNESAPVVLQRWKAGTIYGAQVERRLGTAKGLPDGTRSQ</sequence>
<dbReference type="RefSeq" id="WP_344698965.1">
    <property type="nucleotide sequence ID" value="NZ_BAABBM010000001.1"/>
</dbReference>
<accession>A0ABP7L7C9</accession>
<protein>
    <submittedName>
        <fullName evidence="1">Uncharacterized protein</fullName>
    </submittedName>
</protein>
<dbReference type="InterPro" id="IPR011990">
    <property type="entry name" value="TPR-like_helical_dom_sf"/>
</dbReference>
<dbReference type="EMBL" id="BAABBM010000001">
    <property type="protein sequence ID" value="GAA3896279.1"/>
    <property type="molecule type" value="Genomic_DNA"/>
</dbReference>
<proteinExistence type="predicted"/>
<comment type="caution">
    <text evidence="1">The sequence shown here is derived from an EMBL/GenBank/DDBJ whole genome shotgun (WGS) entry which is preliminary data.</text>
</comment>
<evidence type="ECO:0000313" key="2">
    <source>
        <dbReference type="Proteomes" id="UP001500827"/>
    </source>
</evidence>
<reference evidence="2" key="1">
    <citation type="journal article" date="2019" name="Int. J. Syst. Evol. Microbiol.">
        <title>The Global Catalogue of Microorganisms (GCM) 10K type strain sequencing project: providing services to taxonomists for standard genome sequencing and annotation.</title>
        <authorList>
            <consortium name="The Broad Institute Genomics Platform"/>
            <consortium name="The Broad Institute Genome Sequencing Center for Infectious Disease"/>
            <person name="Wu L."/>
            <person name="Ma J."/>
        </authorList>
    </citation>
    <scope>NUCLEOTIDE SEQUENCE [LARGE SCALE GENOMIC DNA]</scope>
    <source>
        <strain evidence="2">JCM 17543</strain>
    </source>
</reference>
<dbReference type="Proteomes" id="UP001500827">
    <property type="component" value="Unassembled WGS sequence"/>
</dbReference>
<evidence type="ECO:0000313" key="1">
    <source>
        <dbReference type="EMBL" id="GAA3896279.1"/>
    </source>
</evidence>
<dbReference type="SUPFAM" id="SSF48452">
    <property type="entry name" value="TPR-like"/>
    <property type="match status" value="1"/>
</dbReference>